<feature type="region of interest" description="Disordered" evidence="5">
    <location>
        <begin position="285"/>
        <end position="305"/>
    </location>
</feature>
<feature type="compositionally biased region" description="Low complexity" evidence="5">
    <location>
        <begin position="224"/>
        <end position="234"/>
    </location>
</feature>
<feature type="compositionally biased region" description="Acidic residues" evidence="5">
    <location>
        <begin position="291"/>
        <end position="301"/>
    </location>
</feature>
<evidence type="ECO:0000313" key="8">
    <source>
        <dbReference type="Proteomes" id="UP001431209"/>
    </source>
</evidence>
<evidence type="ECO:0000256" key="2">
    <source>
        <dbReference type="ARBA" id="ARBA00022670"/>
    </source>
</evidence>
<accession>A0AAW2Z532</accession>
<evidence type="ECO:0000313" key="7">
    <source>
        <dbReference type="EMBL" id="KAL0484509.1"/>
    </source>
</evidence>
<proteinExistence type="inferred from homology"/>
<feature type="region of interest" description="Disordered" evidence="5">
    <location>
        <begin position="210"/>
        <end position="246"/>
    </location>
</feature>
<dbReference type="PROSITE" id="PS50600">
    <property type="entry name" value="ULP_PROTEASE"/>
    <property type="match status" value="1"/>
</dbReference>
<dbReference type="SUPFAM" id="SSF54001">
    <property type="entry name" value="Cysteine proteinases"/>
    <property type="match status" value="1"/>
</dbReference>
<dbReference type="PANTHER" id="PTHR46915:SF2">
    <property type="entry name" value="UBIQUITIN-LIKE PROTEASE 4"/>
    <property type="match status" value="1"/>
</dbReference>
<dbReference type="GO" id="GO:0008234">
    <property type="term" value="F:cysteine-type peptidase activity"/>
    <property type="evidence" value="ECO:0007669"/>
    <property type="project" value="UniProtKB-KW"/>
</dbReference>
<dbReference type="Pfam" id="PF02902">
    <property type="entry name" value="Peptidase_C48"/>
    <property type="match status" value="1"/>
</dbReference>
<dbReference type="GO" id="GO:0006508">
    <property type="term" value="P:proteolysis"/>
    <property type="evidence" value="ECO:0007669"/>
    <property type="project" value="UniProtKB-KW"/>
</dbReference>
<dbReference type="Gene3D" id="3.40.395.10">
    <property type="entry name" value="Adenoviral Proteinase, Chain A"/>
    <property type="match status" value="1"/>
</dbReference>
<keyword evidence="8" id="KW-1185">Reference proteome</keyword>
<dbReference type="GO" id="GO:0016926">
    <property type="term" value="P:protein desumoylation"/>
    <property type="evidence" value="ECO:0007669"/>
    <property type="project" value="UniProtKB-ARBA"/>
</dbReference>
<evidence type="ECO:0000256" key="1">
    <source>
        <dbReference type="ARBA" id="ARBA00005234"/>
    </source>
</evidence>
<reference evidence="7 8" key="1">
    <citation type="submission" date="2024-03" db="EMBL/GenBank/DDBJ databases">
        <title>The Acrasis kona genome and developmental transcriptomes reveal deep origins of eukaryotic multicellular pathways.</title>
        <authorList>
            <person name="Sheikh S."/>
            <person name="Fu C.-J."/>
            <person name="Brown M.W."/>
            <person name="Baldauf S.L."/>
        </authorList>
    </citation>
    <scope>NUCLEOTIDE SEQUENCE [LARGE SCALE GENOMIC DNA]</scope>
    <source>
        <strain evidence="7 8">ATCC MYA-3509</strain>
    </source>
</reference>
<comment type="caution">
    <text evidence="7">The sequence shown here is derived from an EMBL/GenBank/DDBJ whole genome shotgun (WGS) entry which is preliminary data.</text>
</comment>
<feature type="domain" description="Ubiquitin-like protease family profile" evidence="6">
    <location>
        <begin position="319"/>
        <end position="489"/>
    </location>
</feature>
<comment type="similarity">
    <text evidence="1">Belongs to the peptidase C48 family.</text>
</comment>
<feature type="compositionally biased region" description="Basic residues" evidence="5">
    <location>
        <begin position="1"/>
        <end position="18"/>
    </location>
</feature>
<name>A0AAW2Z532_9EUKA</name>
<keyword evidence="4" id="KW-0788">Thiol protease</keyword>
<keyword evidence="2 7" id="KW-0645">Protease</keyword>
<feature type="region of interest" description="Disordered" evidence="5">
    <location>
        <begin position="1"/>
        <end position="27"/>
    </location>
</feature>
<gene>
    <name evidence="7" type="ORF">AKO1_005112</name>
</gene>
<keyword evidence="3" id="KW-0378">Hydrolase</keyword>
<dbReference type="PANTHER" id="PTHR46915">
    <property type="entry name" value="UBIQUITIN-LIKE PROTEASE 4-RELATED"/>
    <property type="match status" value="1"/>
</dbReference>
<dbReference type="AlphaFoldDB" id="A0AAW2Z532"/>
<dbReference type="InterPro" id="IPR003653">
    <property type="entry name" value="Peptidase_C48_C"/>
</dbReference>
<dbReference type="EMBL" id="JAOPGA020001052">
    <property type="protein sequence ID" value="KAL0484509.1"/>
    <property type="molecule type" value="Genomic_DNA"/>
</dbReference>
<evidence type="ECO:0000256" key="3">
    <source>
        <dbReference type="ARBA" id="ARBA00022801"/>
    </source>
</evidence>
<protein>
    <submittedName>
        <fullName evidence="7">Ubiquitin-like-specific protease</fullName>
    </submittedName>
</protein>
<evidence type="ECO:0000256" key="5">
    <source>
        <dbReference type="SAM" id="MobiDB-lite"/>
    </source>
</evidence>
<dbReference type="Proteomes" id="UP001431209">
    <property type="component" value="Unassembled WGS sequence"/>
</dbReference>
<evidence type="ECO:0000256" key="4">
    <source>
        <dbReference type="ARBA" id="ARBA00022807"/>
    </source>
</evidence>
<evidence type="ECO:0000259" key="6">
    <source>
        <dbReference type="PROSITE" id="PS50600"/>
    </source>
</evidence>
<organism evidence="7 8">
    <name type="scientific">Acrasis kona</name>
    <dbReference type="NCBI Taxonomy" id="1008807"/>
    <lineage>
        <taxon>Eukaryota</taxon>
        <taxon>Discoba</taxon>
        <taxon>Heterolobosea</taxon>
        <taxon>Tetramitia</taxon>
        <taxon>Eutetramitia</taxon>
        <taxon>Acrasidae</taxon>
        <taxon>Acrasis</taxon>
    </lineage>
</organism>
<sequence length="545" mass="63210">MPPKRRNAAKKTTQKKRKKDESDDEDFKSDYKHVRLSDLKSGGGRILLNNLIVLYNNFEIVDDEEDNTHGVRITLGEPDFTNSSSFRRVFIPKEDMIDICASHTKQLQVFAFKTKNSIKNIDMYDPVDTSSKSQGFIIMTPSDERHKQSSKSFCTFLNYFTSQPNSCLYEISDNPPPDLISDLVKPIKDATLDAENTNFDFKKPTQSLVTTNVQKSSVRRNVKKTSSPKASTSTSRKRSRNNLLNTSTDSIIEHDYNPVADDEWLSQYNHKNHLDLYKDDVTEMNHVDDHDHDDDDDDEPTLIDKNHDPEKVILEYKKIKITNQDLWRCNKGEFLNDNIIDFALQLFQDSFVPDPSTHPKFHIFHTTFFPLLKKDMNRVIGQPTNLHLFRQDFIFFPMNESSHWSLVVACHPGDSKNRKLMYCDSLFSGTNQSHFDIVNEYMNKRFEMEKNDLETNEDGITFERVRAELPKQTNSCDCGVYMIQYIELLASQFMKSYPVQNNSLFTKKQIDQKRIAIKSEINRLSMDYSPINDQDLSSSSDIIEL</sequence>
<dbReference type="InterPro" id="IPR038765">
    <property type="entry name" value="Papain-like_cys_pep_sf"/>
</dbReference>